<proteinExistence type="predicted"/>
<keyword evidence="2" id="KW-1185">Reference proteome</keyword>
<reference evidence="1" key="1">
    <citation type="submission" date="2013-11" db="EMBL/GenBank/DDBJ databases">
        <title>Genome sequence of the fusiform rust pathogen reveals effectors for host alternation and coevolution with pine.</title>
        <authorList>
            <consortium name="DOE Joint Genome Institute"/>
            <person name="Smith K."/>
            <person name="Pendleton A."/>
            <person name="Kubisiak T."/>
            <person name="Anderson C."/>
            <person name="Salamov A."/>
            <person name="Aerts A."/>
            <person name="Riley R."/>
            <person name="Clum A."/>
            <person name="Lindquist E."/>
            <person name="Ence D."/>
            <person name="Campbell M."/>
            <person name="Kronenberg Z."/>
            <person name="Feau N."/>
            <person name="Dhillon B."/>
            <person name="Hamelin R."/>
            <person name="Burleigh J."/>
            <person name="Smith J."/>
            <person name="Yandell M."/>
            <person name="Nelson C."/>
            <person name="Grigoriev I."/>
            <person name="Davis J."/>
        </authorList>
    </citation>
    <scope>NUCLEOTIDE SEQUENCE</scope>
    <source>
        <strain evidence="1">G11</strain>
    </source>
</reference>
<dbReference type="Proteomes" id="UP000886653">
    <property type="component" value="Unassembled WGS sequence"/>
</dbReference>
<dbReference type="EMBL" id="MU167219">
    <property type="protein sequence ID" value="KAG0150510.1"/>
    <property type="molecule type" value="Genomic_DNA"/>
</dbReference>
<gene>
    <name evidence="1" type="ORF">CROQUDRAFT_652434</name>
</gene>
<comment type="caution">
    <text evidence="1">The sequence shown here is derived from an EMBL/GenBank/DDBJ whole genome shotgun (WGS) entry which is preliminary data.</text>
</comment>
<evidence type="ECO:0000313" key="2">
    <source>
        <dbReference type="Proteomes" id="UP000886653"/>
    </source>
</evidence>
<dbReference type="AlphaFoldDB" id="A0A9P6NNR0"/>
<name>A0A9P6NNR0_9BASI</name>
<sequence length="49" mass="5540">MLTINPPTHFSKNGRSNIRSFLLAALHLGMVLEARVRGSRYHTPHSKLN</sequence>
<organism evidence="1 2">
    <name type="scientific">Cronartium quercuum f. sp. fusiforme G11</name>
    <dbReference type="NCBI Taxonomy" id="708437"/>
    <lineage>
        <taxon>Eukaryota</taxon>
        <taxon>Fungi</taxon>
        <taxon>Dikarya</taxon>
        <taxon>Basidiomycota</taxon>
        <taxon>Pucciniomycotina</taxon>
        <taxon>Pucciniomycetes</taxon>
        <taxon>Pucciniales</taxon>
        <taxon>Coleosporiaceae</taxon>
        <taxon>Cronartium</taxon>
    </lineage>
</organism>
<protein>
    <submittedName>
        <fullName evidence="1">Uncharacterized protein</fullName>
    </submittedName>
</protein>
<evidence type="ECO:0000313" key="1">
    <source>
        <dbReference type="EMBL" id="KAG0150510.1"/>
    </source>
</evidence>
<accession>A0A9P6NNR0</accession>